<reference evidence="2 3" key="1">
    <citation type="submission" date="2019-03" db="EMBL/GenBank/DDBJ databases">
        <title>First draft genome of Liparis tanakae, snailfish: a comprehensive survey of snailfish specific genes.</title>
        <authorList>
            <person name="Kim W."/>
            <person name="Song I."/>
            <person name="Jeong J.-H."/>
            <person name="Kim D."/>
            <person name="Kim S."/>
            <person name="Ryu S."/>
            <person name="Song J.Y."/>
            <person name="Lee S.K."/>
        </authorList>
    </citation>
    <scope>NUCLEOTIDE SEQUENCE [LARGE SCALE GENOMIC DNA]</scope>
    <source>
        <tissue evidence="2">Muscle</tissue>
    </source>
</reference>
<dbReference type="AlphaFoldDB" id="A0A4Z2HUN9"/>
<comment type="caution">
    <text evidence="2">The sequence shown here is derived from an EMBL/GenBank/DDBJ whole genome shotgun (WGS) entry which is preliminary data.</text>
</comment>
<evidence type="ECO:0000313" key="2">
    <source>
        <dbReference type="EMBL" id="TNN69539.1"/>
    </source>
</evidence>
<evidence type="ECO:0000313" key="3">
    <source>
        <dbReference type="Proteomes" id="UP000314294"/>
    </source>
</evidence>
<keyword evidence="3" id="KW-1185">Reference proteome</keyword>
<organism evidence="2 3">
    <name type="scientific">Liparis tanakae</name>
    <name type="common">Tanaka's snailfish</name>
    <dbReference type="NCBI Taxonomy" id="230148"/>
    <lineage>
        <taxon>Eukaryota</taxon>
        <taxon>Metazoa</taxon>
        <taxon>Chordata</taxon>
        <taxon>Craniata</taxon>
        <taxon>Vertebrata</taxon>
        <taxon>Euteleostomi</taxon>
        <taxon>Actinopterygii</taxon>
        <taxon>Neopterygii</taxon>
        <taxon>Teleostei</taxon>
        <taxon>Neoteleostei</taxon>
        <taxon>Acanthomorphata</taxon>
        <taxon>Eupercaria</taxon>
        <taxon>Perciformes</taxon>
        <taxon>Cottioidei</taxon>
        <taxon>Cottales</taxon>
        <taxon>Liparidae</taxon>
        <taxon>Liparis</taxon>
    </lineage>
</organism>
<proteinExistence type="predicted"/>
<protein>
    <submittedName>
        <fullName evidence="2">Uncharacterized protein</fullName>
    </submittedName>
</protein>
<accession>A0A4Z2HUN9</accession>
<dbReference type="EMBL" id="SRLO01000174">
    <property type="protein sequence ID" value="TNN69539.1"/>
    <property type="molecule type" value="Genomic_DNA"/>
</dbReference>
<gene>
    <name evidence="2" type="ORF">EYF80_020184</name>
</gene>
<dbReference type="Proteomes" id="UP000314294">
    <property type="component" value="Unassembled WGS sequence"/>
</dbReference>
<sequence length="115" mass="12892">MRKHASGSSALMEASSMLGYSGPGRFDNISTHLRRRRTRTGPGSRDAHAAWLWPVLPGSAAHLELLELRLEFLEVQVLELKPLLGFLNVDLLRLEPLKLKLLDSRLEIPDLSLEV</sequence>
<evidence type="ECO:0000256" key="1">
    <source>
        <dbReference type="SAM" id="MobiDB-lite"/>
    </source>
</evidence>
<name>A0A4Z2HUN9_9TELE</name>
<feature type="region of interest" description="Disordered" evidence="1">
    <location>
        <begin position="16"/>
        <end position="45"/>
    </location>
</feature>